<keyword evidence="2" id="KW-0121">Carboxypeptidase</keyword>
<evidence type="ECO:0000313" key="2">
    <source>
        <dbReference type="EMBL" id="NDW20424.1"/>
    </source>
</evidence>
<dbReference type="InterPro" id="IPR052179">
    <property type="entry name" value="DD-CPase-like"/>
</dbReference>
<dbReference type="RefSeq" id="WP_163109816.1">
    <property type="nucleotide sequence ID" value="NZ_JAAAWP010000001.1"/>
</dbReference>
<dbReference type="AlphaFoldDB" id="A0A6L9MQA8"/>
<organism evidence="2 3">
    <name type="scientific">Alteromonas hispanica</name>
    <dbReference type="NCBI Taxonomy" id="315421"/>
    <lineage>
        <taxon>Bacteria</taxon>
        <taxon>Pseudomonadati</taxon>
        <taxon>Pseudomonadota</taxon>
        <taxon>Gammaproteobacteria</taxon>
        <taxon>Alteromonadales</taxon>
        <taxon>Alteromonadaceae</taxon>
        <taxon>Alteromonas/Salinimonas group</taxon>
        <taxon>Alteromonas</taxon>
    </lineage>
</organism>
<dbReference type="PANTHER" id="PTHR34385">
    <property type="entry name" value="D-ALANYL-D-ALANINE CARBOXYPEPTIDASE"/>
    <property type="match status" value="1"/>
</dbReference>
<reference evidence="2 3" key="1">
    <citation type="submission" date="2020-01" db="EMBL/GenBank/DDBJ databases">
        <title>Genomes of bacteria type strains.</title>
        <authorList>
            <person name="Chen J."/>
            <person name="Zhu S."/>
            <person name="Yang J."/>
        </authorList>
    </citation>
    <scope>NUCLEOTIDE SEQUENCE [LARGE SCALE GENOMIC DNA]</scope>
    <source>
        <strain evidence="2 3">LMG 22958</strain>
    </source>
</reference>
<dbReference type="PANTHER" id="PTHR34385:SF1">
    <property type="entry name" value="PEPTIDOGLYCAN L-ALANYL-D-GLUTAMATE ENDOPEPTIDASE CWLK"/>
    <property type="match status" value="1"/>
</dbReference>
<dbReference type="CDD" id="cd14847">
    <property type="entry name" value="DD-carboxypeptidase_like"/>
    <property type="match status" value="1"/>
</dbReference>
<feature type="domain" description="D-alanyl-D-alanine carboxypeptidase-like core" evidence="1">
    <location>
        <begin position="25"/>
        <end position="180"/>
    </location>
</feature>
<keyword evidence="2" id="KW-0645">Protease</keyword>
<dbReference type="EMBL" id="JAAAWP010000001">
    <property type="protein sequence ID" value="NDW20424.1"/>
    <property type="molecule type" value="Genomic_DNA"/>
</dbReference>
<sequence length="228" mass="25875">MPSSILKQQWLGQQNDYLVDAGHGHFLHPDVNDAVKAMQQKAHCDGIDLQIVSSYRSFDRQLAIFNRKWRGEAVLRDAQGNELIISELSDTQKLQAILTWSALPGASRHHWGTDLDVYDRTSVYQWSGSFELVEQEYLSEGPCYALACWLEDNMNEFGFYRPFEKNVGGVAREPWHISYKSVASNFELARSENALADALTQSEILGKDIILGQLPSLYEQYVLNKGES</sequence>
<dbReference type="GO" id="GO:0004180">
    <property type="term" value="F:carboxypeptidase activity"/>
    <property type="evidence" value="ECO:0007669"/>
    <property type="project" value="UniProtKB-KW"/>
</dbReference>
<dbReference type="InterPro" id="IPR009045">
    <property type="entry name" value="Zn_M74/Hedgehog-like"/>
</dbReference>
<comment type="caution">
    <text evidence="2">The sequence shown here is derived from an EMBL/GenBank/DDBJ whole genome shotgun (WGS) entry which is preliminary data.</text>
</comment>
<evidence type="ECO:0000259" key="1">
    <source>
        <dbReference type="Pfam" id="PF02557"/>
    </source>
</evidence>
<keyword evidence="2" id="KW-0378">Hydrolase</keyword>
<dbReference type="InterPro" id="IPR003709">
    <property type="entry name" value="VanY-like_core_dom"/>
</dbReference>
<dbReference type="Pfam" id="PF02557">
    <property type="entry name" value="VanY"/>
    <property type="match status" value="1"/>
</dbReference>
<dbReference type="GO" id="GO:0006508">
    <property type="term" value="P:proteolysis"/>
    <property type="evidence" value="ECO:0007669"/>
    <property type="project" value="InterPro"/>
</dbReference>
<dbReference type="SUPFAM" id="SSF55166">
    <property type="entry name" value="Hedgehog/DD-peptidase"/>
    <property type="match status" value="1"/>
</dbReference>
<dbReference type="Proteomes" id="UP000478837">
    <property type="component" value="Unassembled WGS sequence"/>
</dbReference>
<name>A0A6L9MQA8_9ALTE</name>
<keyword evidence="3" id="KW-1185">Reference proteome</keyword>
<proteinExistence type="predicted"/>
<gene>
    <name evidence="2" type="ORF">GTW09_02645</name>
</gene>
<accession>A0A6L9MQA8</accession>
<protein>
    <submittedName>
        <fullName evidence="2">D-alanyl-D-alanine carboxypeptidase family protein</fullName>
    </submittedName>
</protein>
<dbReference type="Gene3D" id="3.30.1380.10">
    <property type="match status" value="1"/>
</dbReference>
<evidence type="ECO:0000313" key="3">
    <source>
        <dbReference type="Proteomes" id="UP000478837"/>
    </source>
</evidence>